<dbReference type="Proteomes" id="UP000240883">
    <property type="component" value="Unassembled WGS sequence"/>
</dbReference>
<name>A0A2T2NK20_CORCC</name>
<dbReference type="GO" id="GO:0003676">
    <property type="term" value="F:nucleic acid binding"/>
    <property type="evidence" value="ECO:0007669"/>
    <property type="project" value="InterPro"/>
</dbReference>
<organism evidence="2 3">
    <name type="scientific">Corynespora cassiicola Philippines</name>
    <dbReference type="NCBI Taxonomy" id="1448308"/>
    <lineage>
        <taxon>Eukaryota</taxon>
        <taxon>Fungi</taxon>
        <taxon>Dikarya</taxon>
        <taxon>Ascomycota</taxon>
        <taxon>Pezizomycotina</taxon>
        <taxon>Dothideomycetes</taxon>
        <taxon>Pleosporomycetidae</taxon>
        <taxon>Pleosporales</taxon>
        <taxon>Corynesporascaceae</taxon>
        <taxon>Corynespora</taxon>
    </lineage>
</organism>
<evidence type="ECO:0000313" key="2">
    <source>
        <dbReference type="EMBL" id="PSN65784.1"/>
    </source>
</evidence>
<dbReference type="EMBL" id="KZ678136">
    <property type="protein sequence ID" value="PSN65784.1"/>
    <property type="molecule type" value="Genomic_DNA"/>
</dbReference>
<evidence type="ECO:0000256" key="1">
    <source>
        <dbReference type="SAM" id="MobiDB-lite"/>
    </source>
</evidence>
<feature type="region of interest" description="Disordered" evidence="1">
    <location>
        <begin position="1"/>
        <end position="23"/>
    </location>
</feature>
<evidence type="ECO:0000313" key="3">
    <source>
        <dbReference type="Proteomes" id="UP000240883"/>
    </source>
</evidence>
<proteinExistence type="predicted"/>
<sequence length="289" mass="32684">MAEHDPGKRGSRPSSIHPLLTKQNHRLSLQKTGREEIQVPCPYKFLKQDLTNIIQEIANAQKLAVPVEVANFPPKITAKDIIKLFRSFEIQPDFELPKHVNFSRPFRVTIHVLGFQEAERAAAELNGQQVMGRTISVQLKGSSYEAREAVIDKLAESMKVATISTRDPSIIDATLRNTDTARIFMPRLASKLLEVREMIKDDMYMAFLQARDPVTVNSDPEEHANPMENVAKWELIAADSSSVHDGKGTDFNARLEAIKKLQGRLENFGNLYRLWANEEHSWKLNSTLG</sequence>
<protein>
    <recommendedName>
        <fullName evidence="4">RRM domain-containing protein</fullName>
    </recommendedName>
</protein>
<accession>A0A2T2NK20</accession>
<dbReference type="CDD" id="cd00590">
    <property type="entry name" value="RRM_SF"/>
    <property type="match status" value="1"/>
</dbReference>
<gene>
    <name evidence="2" type="ORF">BS50DRAFT_635004</name>
</gene>
<keyword evidence="3" id="KW-1185">Reference proteome</keyword>
<dbReference type="InterPro" id="IPR012677">
    <property type="entry name" value="Nucleotide-bd_a/b_plait_sf"/>
</dbReference>
<dbReference type="Gene3D" id="3.30.70.330">
    <property type="match status" value="1"/>
</dbReference>
<evidence type="ECO:0008006" key="4">
    <source>
        <dbReference type="Google" id="ProtNLM"/>
    </source>
</evidence>
<reference evidence="2 3" key="1">
    <citation type="journal article" date="2018" name="Front. Microbiol.">
        <title>Genome-Wide Analysis of Corynespora cassiicola Leaf Fall Disease Putative Effectors.</title>
        <authorList>
            <person name="Lopez D."/>
            <person name="Ribeiro S."/>
            <person name="Label P."/>
            <person name="Fumanal B."/>
            <person name="Venisse J.S."/>
            <person name="Kohler A."/>
            <person name="de Oliveira R.R."/>
            <person name="Labutti K."/>
            <person name="Lipzen A."/>
            <person name="Lail K."/>
            <person name="Bauer D."/>
            <person name="Ohm R.A."/>
            <person name="Barry K.W."/>
            <person name="Spatafora J."/>
            <person name="Grigoriev I.V."/>
            <person name="Martin F.M."/>
            <person name="Pujade-Renaud V."/>
        </authorList>
    </citation>
    <scope>NUCLEOTIDE SEQUENCE [LARGE SCALE GENOMIC DNA]</scope>
    <source>
        <strain evidence="2 3">Philippines</strain>
    </source>
</reference>
<dbReference type="OrthoDB" id="1049195at2759"/>
<dbReference type="AlphaFoldDB" id="A0A2T2NK20"/>
<dbReference type="SUPFAM" id="SSF54928">
    <property type="entry name" value="RNA-binding domain, RBD"/>
    <property type="match status" value="1"/>
</dbReference>
<dbReference type="InterPro" id="IPR035979">
    <property type="entry name" value="RBD_domain_sf"/>
</dbReference>